<accession>A0A644WFL0</accession>
<comment type="caution">
    <text evidence="9">The sequence shown here is derived from an EMBL/GenBank/DDBJ whole genome shotgun (WGS) entry which is preliminary data.</text>
</comment>
<dbReference type="EMBL" id="VSSQ01000773">
    <property type="protein sequence ID" value="MPM01094.1"/>
    <property type="molecule type" value="Genomic_DNA"/>
</dbReference>
<feature type="transmembrane region" description="Helical" evidence="8">
    <location>
        <begin position="98"/>
        <end position="123"/>
    </location>
</feature>
<dbReference type="InterPro" id="IPR000537">
    <property type="entry name" value="UbiA_prenyltransferase"/>
</dbReference>
<feature type="transmembrane region" description="Helical" evidence="8">
    <location>
        <begin position="54"/>
        <end position="77"/>
    </location>
</feature>
<feature type="transmembrane region" description="Helical" evidence="8">
    <location>
        <begin position="253"/>
        <end position="273"/>
    </location>
</feature>
<keyword evidence="5 8" id="KW-0812">Transmembrane</keyword>
<feature type="transmembrane region" description="Helical" evidence="8">
    <location>
        <begin position="158"/>
        <end position="176"/>
    </location>
</feature>
<evidence type="ECO:0000256" key="5">
    <source>
        <dbReference type="ARBA" id="ARBA00022692"/>
    </source>
</evidence>
<evidence type="ECO:0000256" key="7">
    <source>
        <dbReference type="ARBA" id="ARBA00023136"/>
    </source>
</evidence>
<feature type="transmembrane region" description="Helical" evidence="8">
    <location>
        <begin position="28"/>
        <end position="48"/>
    </location>
</feature>
<gene>
    <name evidence="9" type="primary">menA_13</name>
    <name evidence="9" type="ORF">SDC9_47332</name>
</gene>
<evidence type="ECO:0000256" key="8">
    <source>
        <dbReference type="SAM" id="Phobius"/>
    </source>
</evidence>
<comment type="pathway">
    <text evidence="2">Quinol/quinone metabolism; menaquinone biosynthesis.</text>
</comment>
<evidence type="ECO:0000256" key="2">
    <source>
        <dbReference type="ARBA" id="ARBA00004863"/>
    </source>
</evidence>
<protein>
    <submittedName>
        <fullName evidence="9">1,4-dihydroxy-2-naphthoate octaprenyltransferase</fullName>
        <ecNumber evidence="9">2.5.1.74</ecNumber>
    </submittedName>
</protein>
<dbReference type="PANTHER" id="PTHR13929">
    <property type="entry name" value="1,4-DIHYDROXY-2-NAPHTHOATE OCTAPRENYLTRANSFERASE"/>
    <property type="match status" value="1"/>
</dbReference>
<dbReference type="AlphaFoldDB" id="A0A644WFL0"/>
<keyword evidence="4 9" id="KW-0808">Transferase</keyword>
<evidence type="ECO:0000256" key="1">
    <source>
        <dbReference type="ARBA" id="ARBA00004141"/>
    </source>
</evidence>
<dbReference type="Gene3D" id="1.10.357.140">
    <property type="entry name" value="UbiA prenyltransferase"/>
    <property type="match status" value="1"/>
</dbReference>
<feature type="transmembrane region" description="Helical" evidence="8">
    <location>
        <begin position="129"/>
        <end position="146"/>
    </location>
</feature>
<dbReference type="EC" id="2.5.1.74" evidence="9"/>
<dbReference type="Pfam" id="PF01040">
    <property type="entry name" value="UbiA"/>
    <property type="match status" value="1"/>
</dbReference>
<feature type="transmembrane region" description="Helical" evidence="8">
    <location>
        <begin position="228"/>
        <end position="247"/>
    </location>
</feature>
<organism evidence="9">
    <name type="scientific">bioreactor metagenome</name>
    <dbReference type="NCBI Taxonomy" id="1076179"/>
    <lineage>
        <taxon>unclassified sequences</taxon>
        <taxon>metagenomes</taxon>
        <taxon>ecological metagenomes</taxon>
    </lineage>
</organism>
<evidence type="ECO:0000256" key="6">
    <source>
        <dbReference type="ARBA" id="ARBA00022989"/>
    </source>
</evidence>
<dbReference type="PIRSF" id="PIRSF005355">
    <property type="entry name" value="UBIAD1"/>
    <property type="match status" value="1"/>
</dbReference>
<evidence type="ECO:0000313" key="9">
    <source>
        <dbReference type="EMBL" id="MPM01094.1"/>
    </source>
</evidence>
<keyword evidence="6 8" id="KW-1133">Transmembrane helix</keyword>
<feature type="transmembrane region" description="Helical" evidence="8">
    <location>
        <begin position="294"/>
        <end position="315"/>
    </location>
</feature>
<dbReference type="CDD" id="cd13962">
    <property type="entry name" value="PT_UbiA_UBIAD1"/>
    <property type="match status" value="1"/>
</dbReference>
<dbReference type="InterPro" id="IPR026046">
    <property type="entry name" value="UBIAD1"/>
</dbReference>
<dbReference type="GO" id="GO:0016020">
    <property type="term" value="C:membrane"/>
    <property type="evidence" value="ECO:0007669"/>
    <property type="project" value="UniProtKB-SubCell"/>
</dbReference>
<keyword evidence="3" id="KW-0474">Menaquinone biosynthesis</keyword>
<dbReference type="GO" id="GO:0046428">
    <property type="term" value="F:1,4-dihydroxy-2-naphthoate polyprenyltransferase activity"/>
    <property type="evidence" value="ECO:0007669"/>
    <property type="project" value="UniProtKB-EC"/>
</dbReference>
<evidence type="ECO:0000256" key="4">
    <source>
        <dbReference type="ARBA" id="ARBA00022679"/>
    </source>
</evidence>
<evidence type="ECO:0000256" key="3">
    <source>
        <dbReference type="ARBA" id="ARBA00022428"/>
    </source>
</evidence>
<dbReference type="GO" id="GO:0042371">
    <property type="term" value="P:vitamin K biosynthetic process"/>
    <property type="evidence" value="ECO:0007669"/>
    <property type="project" value="TreeGrafter"/>
</dbReference>
<sequence>MVKQDANRYYCRMTVQQFMHIVEMRTKIISMGTFFCASIYALSLQGSLNVANALVMGLATLLVDMGTTGFNTFFDYWRGTDNIVHTKEQEKVLVHEGVSPFMALLVSLVLFGSAALLGLYLAWMTSWKLILVGGACMLVGFFYTAGPFPISRTPLGELFAGFFLGTVLFLITLYVQDVPLTARNLVTTLPFLLLIAMILSVNNGCDLVGDTASGRKTLSILLGSDKAFALIAFEGLGAYLLSFLLVLLGFHPITLAFCLLPSFALFVKALAGVKKAGLDAGHKSIHMQFASKSYLHFCLAFFLAYVFNIGFSALAS</sequence>
<dbReference type="UniPathway" id="UPA00079"/>
<feature type="transmembrane region" description="Helical" evidence="8">
    <location>
        <begin position="188"/>
        <end position="208"/>
    </location>
</feature>
<keyword evidence="7 8" id="KW-0472">Membrane</keyword>
<comment type="subcellular location">
    <subcellularLocation>
        <location evidence="1">Membrane</location>
        <topology evidence="1">Multi-pass membrane protein</topology>
    </subcellularLocation>
</comment>
<name>A0A644WFL0_9ZZZZ</name>
<dbReference type="GO" id="GO:0009234">
    <property type="term" value="P:menaquinone biosynthetic process"/>
    <property type="evidence" value="ECO:0007669"/>
    <property type="project" value="UniProtKB-UniPathway"/>
</dbReference>
<dbReference type="PANTHER" id="PTHR13929:SF0">
    <property type="entry name" value="UBIA PRENYLTRANSFERASE DOMAIN-CONTAINING PROTEIN 1"/>
    <property type="match status" value="1"/>
</dbReference>
<proteinExistence type="predicted"/>
<reference evidence="9" key="1">
    <citation type="submission" date="2019-08" db="EMBL/GenBank/DDBJ databases">
        <authorList>
            <person name="Kucharzyk K."/>
            <person name="Murdoch R.W."/>
            <person name="Higgins S."/>
            <person name="Loffler F."/>
        </authorList>
    </citation>
    <scope>NUCLEOTIDE SEQUENCE</scope>
</reference>
<dbReference type="InterPro" id="IPR044878">
    <property type="entry name" value="UbiA_sf"/>
</dbReference>